<keyword evidence="1" id="KW-1133">Transmembrane helix</keyword>
<dbReference type="EMBL" id="CABIJS010000697">
    <property type="protein sequence ID" value="VUZ55804.1"/>
    <property type="molecule type" value="Genomic_DNA"/>
</dbReference>
<sequence length="331" mass="38413">MGPTKSRDLTNRLYGHFHQINTSPISCEYYRICRHNLSKFNSARTSKCEPCQADTFSDPDTKSTDCLPCSAVRSSTHDSQLSSSLHCTNPLLDQERERLVYKFASRNPPRLSPRIPPVEDFDSIDNSDILNETELLDYLSPDPFLLEQQKVAEDLFKETTQLTFSNNEIFGMIMIAIALAIIISILVFMVSIVGQRTIYREQQVSIFIRAGKWLIRQLRKFCSSIRRFFNKCLHRRHDDRPSWVRRKSLALKSGNIYKIQEALAGEQEADYYYQMRIKLTKMILADPNFVKRPKRENNISVRRSIYTEHKGDVPDIPDYTPIYKLKSSLGK</sequence>
<evidence type="ECO:0000256" key="1">
    <source>
        <dbReference type="SAM" id="Phobius"/>
    </source>
</evidence>
<proteinExistence type="predicted"/>
<keyword evidence="3" id="KW-1185">Reference proteome</keyword>
<keyword evidence="1" id="KW-0812">Transmembrane</keyword>
<evidence type="ECO:0000313" key="3">
    <source>
        <dbReference type="Proteomes" id="UP000321570"/>
    </source>
</evidence>
<organism evidence="2 3">
    <name type="scientific">Hymenolepis diminuta</name>
    <name type="common">Rat tapeworm</name>
    <dbReference type="NCBI Taxonomy" id="6216"/>
    <lineage>
        <taxon>Eukaryota</taxon>
        <taxon>Metazoa</taxon>
        <taxon>Spiralia</taxon>
        <taxon>Lophotrochozoa</taxon>
        <taxon>Platyhelminthes</taxon>
        <taxon>Cestoda</taxon>
        <taxon>Eucestoda</taxon>
        <taxon>Cyclophyllidea</taxon>
        <taxon>Hymenolepididae</taxon>
        <taxon>Hymenolepis</taxon>
    </lineage>
</organism>
<accession>A0A564ZAI4</accession>
<dbReference type="Proteomes" id="UP000321570">
    <property type="component" value="Unassembled WGS sequence"/>
</dbReference>
<gene>
    <name evidence="2" type="ORF">WMSIL1_LOCUS13653</name>
</gene>
<evidence type="ECO:0000313" key="2">
    <source>
        <dbReference type="EMBL" id="VUZ55804.1"/>
    </source>
</evidence>
<keyword evidence="1" id="KW-0472">Membrane</keyword>
<dbReference type="AlphaFoldDB" id="A0A564ZAI4"/>
<feature type="transmembrane region" description="Helical" evidence="1">
    <location>
        <begin position="169"/>
        <end position="193"/>
    </location>
</feature>
<name>A0A564ZAI4_HYMDI</name>
<protein>
    <submittedName>
        <fullName evidence="2">Uncharacterized protein</fullName>
    </submittedName>
</protein>
<reference evidence="2 3" key="1">
    <citation type="submission" date="2019-07" db="EMBL/GenBank/DDBJ databases">
        <authorList>
            <person name="Jastrzebski P J."/>
            <person name="Paukszto L."/>
            <person name="Jastrzebski P J."/>
        </authorList>
    </citation>
    <scope>NUCLEOTIDE SEQUENCE [LARGE SCALE GENOMIC DNA]</scope>
    <source>
        <strain evidence="2 3">WMS-il1</strain>
    </source>
</reference>